<dbReference type="InterPro" id="IPR036691">
    <property type="entry name" value="Endo/exonu/phosph_ase_sf"/>
</dbReference>
<gene>
    <name evidence="1" type="ORF">PVK06_027867</name>
</gene>
<evidence type="ECO:0000313" key="2">
    <source>
        <dbReference type="Proteomes" id="UP001358586"/>
    </source>
</evidence>
<proteinExistence type="predicted"/>
<dbReference type="Proteomes" id="UP001358586">
    <property type="component" value="Chromosome 8"/>
</dbReference>
<evidence type="ECO:0008006" key="3">
    <source>
        <dbReference type="Google" id="ProtNLM"/>
    </source>
</evidence>
<dbReference type="PANTHER" id="PTHR35218">
    <property type="entry name" value="RNASE H DOMAIN-CONTAINING PROTEIN"/>
    <property type="match status" value="1"/>
</dbReference>
<dbReference type="SUPFAM" id="SSF56219">
    <property type="entry name" value="DNase I-like"/>
    <property type="match status" value="1"/>
</dbReference>
<dbReference type="PANTHER" id="PTHR35218:SF9">
    <property type="entry name" value="ENDONUCLEASE_EXONUCLEASE_PHOSPHATASE DOMAIN-CONTAINING PROTEIN"/>
    <property type="match status" value="1"/>
</dbReference>
<dbReference type="Gene3D" id="3.60.10.10">
    <property type="entry name" value="Endonuclease/exonuclease/phosphatase"/>
    <property type="match status" value="1"/>
</dbReference>
<keyword evidence="2" id="KW-1185">Reference proteome</keyword>
<reference evidence="1 2" key="1">
    <citation type="submission" date="2023-03" db="EMBL/GenBank/DDBJ databases">
        <title>WGS of Gossypium arboreum.</title>
        <authorList>
            <person name="Yu D."/>
        </authorList>
    </citation>
    <scope>NUCLEOTIDE SEQUENCE [LARGE SCALE GENOMIC DNA]</scope>
    <source>
        <tissue evidence="1">Leaf</tissue>
    </source>
</reference>
<name>A0ABR0P1X6_GOSAR</name>
<accession>A0ABR0P1X6</accession>
<sequence>MKADNFIRKSGFDNSLKVEAKGFYGGIWILWRKELDVNIIQASNQFIHTICKSDYHNFSCYATMIYASRNPKKRVVVWNQLLSIALPEPWVLGGNLNAIVSTDEQRGGARNGSLGNAPFKGFSAMRGCFHPLEALAFQKLSVEVTDDEIKMAMFGMHPQKSLGIDRIHVMFYQKNWEVVGRSICSFVHAAFLDGNIADWVNCTVIVLIPKVEKQERI</sequence>
<dbReference type="EMBL" id="JARKNE010000008">
    <property type="protein sequence ID" value="KAK5812437.1"/>
    <property type="molecule type" value="Genomic_DNA"/>
</dbReference>
<protein>
    <recommendedName>
        <fullName evidence="3">Reverse transcriptase</fullName>
    </recommendedName>
</protein>
<organism evidence="1 2">
    <name type="scientific">Gossypium arboreum</name>
    <name type="common">Tree cotton</name>
    <name type="synonym">Gossypium nanking</name>
    <dbReference type="NCBI Taxonomy" id="29729"/>
    <lineage>
        <taxon>Eukaryota</taxon>
        <taxon>Viridiplantae</taxon>
        <taxon>Streptophyta</taxon>
        <taxon>Embryophyta</taxon>
        <taxon>Tracheophyta</taxon>
        <taxon>Spermatophyta</taxon>
        <taxon>Magnoliopsida</taxon>
        <taxon>eudicotyledons</taxon>
        <taxon>Gunneridae</taxon>
        <taxon>Pentapetalae</taxon>
        <taxon>rosids</taxon>
        <taxon>malvids</taxon>
        <taxon>Malvales</taxon>
        <taxon>Malvaceae</taxon>
        <taxon>Malvoideae</taxon>
        <taxon>Gossypium</taxon>
    </lineage>
</organism>
<comment type="caution">
    <text evidence="1">The sequence shown here is derived from an EMBL/GenBank/DDBJ whole genome shotgun (WGS) entry which is preliminary data.</text>
</comment>
<evidence type="ECO:0000313" key="1">
    <source>
        <dbReference type="EMBL" id="KAK5812437.1"/>
    </source>
</evidence>